<organism evidence="1">
    <name type="scientific">Triticum urartu</name>
    <name type="common">Red wild einkorn</name>
    <name type="synonym">Crithodium urartu</name>
    <dbReference type="NCBI Taxonomy" id="4572"/>
    <lineage>
        <taxon>Eukaryota</taxon>
        <taxon>Viridiplantae</taxon>
        <taxon>Streptophyta</taxon>
        <taxon>Embryophyta</taxon>
        <taxon>Tracheophyta</taxon>
        <taxon>Spermatophyta</taxon>
        <taxon>Magnoliopsida</taxon>
        <taxon>Liliopsida</taxon>
        <taxon>Poales</taxon>
        <taxon>Poaceae</taxon>
        <taxon>BOP clade</taxon>
        <taxon>Pooideae</taxon>
        <taxon>Triticodae</taxon>
        <taxon>Triticeae</taxon>
        <taxon>Triticinae</taxon>
        <taxon>Triticum</taxon>
    </lineage>
</organism>
<evidence type="ECO:0000313" key="1">
    <source>
        <dbReference type="EMBL" id="EMS55984.1"/>
    </source>
</evidence>
<accession>M8A6D4</accession>
<reference evidence="1" key="1">
    <citation type="journal article" date="2013" name="Nature">
        <title>Draft genome of the wheat A-genome progenitor Triticum urartu.</title>
        <authorList>
            <person name="Ling H.Q."/>
            <person name="Zhao S."/>
            <person name="Liu D."/>
            <person name="Wang J."/>
            <person name="Sun H."/>
            <person name="Zhang C."/>
            <person name="Fan H."/>
            <person name="Li D."/>
            <person name="Dong L."/>
            <person name="Tao Y."/>
            <person name="Gao C."/>
            <person name="Wu H."/>
            <person name="Li Y."/>
            <person name="Cui Y."/>
            <person name="Guo X."/>
            <person name="Zheng S."/>
            <person name="Wang B."/>
            <person name="Yu K."/>
            <person name="Liang Q."/>
            <person name="Yang W."/>
            <person name="Lou X."/>
            <person name="Chen J."/>
            <person name="Feng M."/>
            <person name="Jian J."/>
            <person name="Zhang X."/>
            <person name="Luo G."/>
            <person name="Jiang Y."/>
            <person name="Liu J."/>
            <person name="Wang Z."/>
            <person name="Sha Y."/>
            <person name="Zhang B."/>
            <person name="Wu H."/>
            <person name="Tang D."/>
            <person name="Shen Q."/>
            <person name="Xue P."/>
            <person name="Zou S."/>
            <person name="Wang X."/>
            <person name="Liu X."/>
            <person name="Wang F."/>
            <person name="Yang Y."/>
            <person name="An X."/>
            <person name="Dong Z."/>
            <person name="Zhang K."/>
            <person name="Zhang X."/>
            <person name="Luo M.C."/>
            <person name="Dvorak J."/>
            <person name="Tong Y."/>
            <person name="Wang J."/>
            <person name="Yang H."/>
            <person name="Li Z."/>
            <person name="Wang D."/>
            <person name="Zhang A."/>
            <person name="Wang J."/>
        </authorList>
    </citation>
    <scope>NUCLEOTIDE SEQUENCE</scope>
</reference>
<name>M8A6D4_TRIUA</name>
<dbReference type="EMBL" id="KD164057">
    <property type="protein sequence ID" value="EMS55984.1"/>
    <property type="molecule type" value="Genomic_DNA"/>
</dbReference>
<proteinExistence type="predicted"/>
<gene>
    <name evidence="1" type="ORF">TRIUR3_32705</name>
</gene>
<protein>
    <submittedName>
        <fullName evidence="1">Uncharacterized protein</fullName>
    </submittedName>
</protein>
<sequence length="124" mass="13855">MADLENPPDPNQLLLDDDLGVAEPDECSRRMLRCFDVLIDILICGIFVALVQLFVSDLWSMLGVGVPAMGILFARLYCNINLNMSVFGLRKKGLHHKMDLEGGVGRRGCIRCTRTCMLPVHRIP</sequence>
<dbReference type="AlphaFoldDB" id="M8A6D4"/>